<organism evidence="1 2">
    <name type="scientific">Colletotrichum truncatum</name>
    <name type="common">Anthracnose fungus</name>
    <name type="synonym">Colletotrichum capsici</name>
    <dbReference type="NCBI Taxonomy" id="5467"/>
    <lineage>
        <taxon>Eukaryota</taxon>
        <taxon>Fungi</taxon>
        <taxon>Dikarya</taxon>
        <taxon>Ascomycota</taxon>
        <taxon>Pezizomycotina</taxon>
        <taxon>Sordariomycetes</taxon>
        <taxon>Hypocreomycetidae</taxon>
        <taxon>Glomerellales</taxon>
        <taxon>Glomerellaceae</taxon>
        <taxon>Colletotrichum</taxon>
        <taxon>Colletotrichum truncatum species complex</taxon>
    </lineage>
</organism>
<proteinExistence type="predicted"/>
<evidence type="ECO:0000313" key="2">
    <source>
        <dbReference type="Proteomes" id="UP000805649"/>
    </source>
</evidence>
<evidence type="ECO:0000313" key="1">
    <source>
        <dbReference type="EMBL" id="KAL0943074.1"/>
    </source>
</evidence>
<keyword evidence="2" id="KW-1185">Reference proteome</keyword>
<gene>
    <name evidence="1" type="ORF">CTRU02_200960</name>
</gene>
<accession>A0ACC3ZG72</accession>
<name>A0ACC3ZG72_COLTU</name>
<dbReference type="EMBL" id="VUJX02000001">
    <property type="protein sequence ID" value="KAL0943074.1"/>
    <property type="molecule type" value="Genomic_DNA"/>
</dbReference>
<dbReference type="Proteomes" id="UP000805649">
    <property type="component" value="Unassembled WGS sequence"/>
</dbReference>
<sequence>MTTGMSEEQFNRTLQAINDNVNDDDNELYVAIAALVISLIALLASILQVAQQYYASAAGYSSCDEKAIGKWAAWRKRQLRPYEFRFEVQFEAPVIFLCPPKNDKGPVKNTPIYCIDGSRESLDNTKSDLQTEMQMKDQNKSDKEIHKQSVHTADNELASWVTLLSALQQMEHDSRAWQKSKYEEKTKPTQPPRASTQNTPQENIDQVLDEVKEHYTLAVAVQRKLRSWDTMPSNVKKPYATTTWCHIVEMLALLGVYWVEFDRTNDRYRGEGNGYTVTGTKVNDLGIMFTFQVHGRNRFEANRIIPIDEVKELCFGFVPTIYRSKSDGRRLKFPNEESRDLSTLNFASMDEIGEALVLIGCNTNTVNYFTAKSKTARVIHLFPIAFEIIGMLGRTLHIEKSAFRQLPNPTLFRWDKKNFSLNKLLDAYSFQLRRQFGFSKTPSSVIKVIWRHIVHLQSEIEKLPPTSERGNWLSLPLMDALHASLDDMDEVLTAKKKERPPIKKTYTTKSNLATMVSEKPAPPPQPEAAPKEQPGEARRRELVQDVLRSHIQAVLSGFNEKPTKPAQEASSGNQPVGTRTKSRFEAMDAAPPELRQDKLMEVYFKVVRRKVKNQAQKLTYADRRADEPQTPRGPAPAPTGFGLRPRRTGLSVRTALTEESDEESEEGSIMEEELLDIADDGAHINMLDPKLEVTHEDIWCTLVFRMICWLMLHDFHKNDVQEVSKSELLGSRLPVYIA</sequence>
<comment type="caution">
    <text evidence="1">The sequence shown here is derived from an EMBL/GenBank/DDBJ whole genome shotgun (WGS) entry which is preliminary data.</text>
</comment>
<protein>
    <submittedName>
        <fullName evidence="1">Modin</fullName>
    </submittedName>
</protein>
<reference evidence="1 2" key="1">
    <citation type="journal article" date="2020" name="Phytopathology">
        <title>Genome Sequence Resources of Colletotrichum truncatum, C. plurivorum, C. musicola, and C. sojae: Four Species Pathogenic to Soybean (Glycine max).</title>
        <authorList>
            <person name="Rogerio F."/>
            <person name="Boufleur T.R."/>
            <person name="Ciampi-Guillardi M."/>
            <person name="Sukno S.A."/>
            <person name="Thon M.R."/>
            <person name="Massola Junior N.S."/>
            <person name="Baroncelli R."/>
        </authorList>
    </citation>
    <scope>NUCLEOTIDE SEQUENCE [LARGE SCALE GENOMIC DNA]</scope>
    <source>
        <strain evidence="1 2">CMES1059</strain>
    </source>
</reference>